<feature type="compositionally biased region" description="Low complexity" evidence="4">
    <location>
        <begin position="45"/>
        <end position="54"/>
    </location>
</feature>
<keyword evidence="3" id="KW-0234">DNA repair</keyword>
<name>A0ABX8LHS8_9BACT</name>
<dbReference type="PANTHER" id="PTHR33693">
    <property type="entry name" value="TYPE-5 URACIL-DNA GLYCOSYLASE"/>
    <property type="match status" value="1"/>
</dbReference>
<dbReference type="SMART" id="SM00986">
    <property type="entry name" value="UDG"/>
    <property type="match status" value="1"/>
</dbReference>
<sequence>MAEMEERELLLRSLKGYLTDLADSGVEELSYGPPTAAPPAPVTAPPAGAGTPAPAAAAPVAEAAPAAVVSPSASGADVAGPAATGALCRQEGNPRARLLFLMAGPGYAGAAGDLLTRIIAGMKFSTGDVCLISFDAGGDAALTAGCVAQRIAAVEPEVVVALGEEAAGLILPGVALEKVRGCWHDAQGRGVMPTLHPDALLANEGLKRLVWEDMKLVMRRLAGAP</sequence>
<dbReference type="Proteomes" id="UP000683559">
    <property type="component" value="Chromosome"/>
</dbReference>
<dbReference type="Pfam" id="PF03167">
    <property type="entry name" value="UDG"/>
    <property type="match status" value="1"/>
</dbReference>
<feature type="compositionally biased region" description="Pro residues" evidence="4">
    <location>
        <begin position="35"/>
        <end position="44"/>
    </location>
</feature>
<organism evidence="6 7">
    <name type="scientific">Geomonas subterranea</name>
    <dbReference type="NCBI Taxonomy" id="2847989"/>
    <lineage>
        <taxon>Bacteria</taxon>
        <taxon>Pseudomonadati</taxon>
        <taxon>Thermodesulfobacteriota</taxon>
        <taxon>Desulfuromonadia</taxon>
        <taxon>Geobacterales</taxon>
        <taxon>Geobacteraceae</taxon>
        <taxon>Geomonas</taxon>
    </lineage>
</organism>
<evidence type="ECO:0000256" key="4">
    <source>
        <dbReference type="SAM" id="MobiDB-lite"/>
    </source>
</evidence>
<evidence type="ECO:0000256" key="1">
    <source>
        <dbReference type="ARBA" id="ARBA00022763"/>
    </source>
</evidence>
<evidence type="ECO:0000259" key="5">
    <source>
        <dbReference type="SMART" id="SM00986"/>
    </source>
</evidence>
<accession>A0ABX8LHS8</accession>
<dbReference type="RefSeq" id="WP_217288173.1">
    <property type="nucleotide sequence ID" value="NZ_CP077683.1"/>
</dbReference>
<dbReference type="EMBL" id="CP077683">
    <property type="protein sequence ID" value="QXE91595.1"/>
    <property type="molecule type" value="Genomic_DNA"/>
</dbReference>
<reference evidence="6 7" key="1">
    <citation type="submission" date="2021-06" db="EMBL/GenBank/DDBJ databases">
        <title>Gemonas diversity in paddy soil.</title>
        <authorList>
            <person name="Liu G."/>
        </authorList>
    </citation>
    <scope>NUCLEOTIDE SEQUENCE [LARGE SCALE GENOMIC DNA]</scope>
    <source>
        <strain evidence="6 7">RG2</strain>
    </source>
</reference>
<keyword evidence="2" id="KW-0378">Hydrolase</keyword>
<protein>
    <submittedName>
        <fullName evidence="6">Uracil-DNA glycosylase</fullName>
    </submittedName>
</protein>
<dbReference type="InterPro" id="IPR051536">
    <property type="entry name" value="UDG_Type-4/5"/>
</dbReference>
<gene>
    <name evidence="6" type="ORF">KP001_03360</name>
</gene>
<dbReference type="InterPro" id="IPR005122">
    <property type="entry name" value="Uracil-DNA_glycosylase-like"/>
</dbReference>
<keyword evidence="1" id="KW-0227">DNA damage</keyword>
<dbReference type="SMART" id="SM00987">
    <property type="entry name" value="UreE_C"/>
    <property type="match status" value="1"/>
</dbReference>
<proteinExistence type="predicted"/>
<evidence type="ECO:0000313" key="6">
    <source>
        <dbReference type="EMBL" id="QXE91595.1"/>
    </source>
</evidence>
<keyword evidence="7" id="KW-1185">Reference proteome</keyword>
<evidence type="ECO:0000256" key="3">
    <source>
        <dbReference type="ARBA" id="ARBA00023204"/>
    </source>
</evidence>
<feature type="domain" description="Uracil-DNA glycosylase-like" evidence="5">
    <location>
        <begin position="89"/>
        <end position="215"/>
    </location>
</feature>
<feature type="region of interest" description="Disordered" evidence="4">
    <location>
        <begin position="29"/>
        <end position="54"/>
    </location>
</feature>
<dbReference type="PANTHER" id="PTHR33693:SF1">
    <property type="entry name" value="TYPE-4 URACIL-DNA GLYCOSYLASE"/>
    <property type="match status" value="1"/>
</dbReference>
<evidence type="ECO:0000313" key="7">
    <source>
        <dbReference type="Proteomes" id="UP000683559"/>
    </source>
</evidence>
<evidence type="ECO:0000256" key="2">
    <source>
        <dbReference type="ARBA" id="ARBA00022801"/>
    </source>
</evidence>